<evidence type="ECO:0000256" key="1">
    <source>
        <dbReference type="SAM" id="MobiDB-lite"/>
    </source>
</evidence>
<dbReference type="EC" id="2.1.1.72" evidence="3"/>
<proteinExistence type="predicted"/>
<dbReference type="GO" id="GO:0004519">
    <property type="term" value="F:endonuclease activity"/>
    <property type="evidence" value="ECO:0007669"/>
    <property type="project" value="UniProtKB-KW"/>
</dbReference>
<evidence type="ECO:0000313" key="4">
    <source>
        <dbReference type="Proteomes" id="UP000185911"/>
    </source>
</evidence>
<comment type="caution">
    <text evidence="3">The sequence shown here is derived from an EMBL/GenBank/DDBJ whole genome shotgun (WGS) entry which is preliminary data.</text>
</comment>
<name>A0A1Q8YCF2_9BURK</name>
<dbReference type="Gene3D" id="3.40.50.150">
    <property type="entry name" value="Vaccinia Virus protein VP39"/>
    <property type="match status" value="1"/>
</dbReference>
<dbReference type="STRING" id="81479.RA876_09215"/>
<dbReference type="AlphaFoldDB" id="A0A1Q8YCF2"/>
<dbReference type="Proteomes" id="UP000185911">
    <property type="component" value="Unassembled WGS sequence"/>
</dbReference>
<dbReference type="GO" id="GO:0006304">
    <property type="term" value="P:DNA modification"/>
    <property type="evidence" value="ECO:0007669"/>
    <property type="project" value="InterPro"/>
</dbReference>
<reference evidence="3 4" key="1">
    <citation type="submission" date="2017-01" db="EMBL/GenBank/DDBJ databases">
        <title>Genome sequence of Rhodoferax antarcticus ANT.BR, a psychrophilic purple nonsulfur bacterium from an Antarctic microbial mat.</title>
        <authorList>
            <person name="Baker J."/>
            <person name="Riester C."/>
            <person name="Skinner B."/>
            <person name="Newell A."/>
            <person name="Swingley W."/>
            <person name="Madigan M."/>
            <person name="Jung D."/>
            <person name="Asao M."/>
            <person name="Chen M."/>
            <person name="Loughlin P."/>
            <person name="Pan H."/>
            <person name="Lin S."/>
            <person name="Li N."/>
            <person name="Shaw J."/>
            <person name="Prado M."/>
            <person name="Sherman C."/>
            <person name="Li X."/>
            <person name="Tang J."/>
            <person name="Blankenship R."/>
            <person name="Zhao T."/>
            <person name="Touchman J."/>
            <person name="Sattley M."/>
        </authorList>
    </citation>
    <scope>NUCLEOTIDE SEQUENCE [LARGE SCALE GENOMIC DNA]</scope>
    <source>
        <strain evidence="3 4">ANT.BR</strain>
    </source>
</reference>
<keyword evidence="3" id="KW-0255">Endonuclease</keyword>
<dbReference type="InterPro" id="IPR029063">
    <property type="entry name" value="SAM-dependent_MTases_sf"/>
</dbReference>
<keyword evidence="3" id="KW-0540">Nuclease</keyword>
<dbReference type="GO" id="GO:0009007">
    <property type="term" value="F:site-specific DNA-methyltransferase (adenine-specific) activity"/>
    <property type="evidence" value="ECO:0007669"/>
    <property type="project" value="UniProtKB-EC"/>
</dbReference>
<organism evidence="3 4">
    <name type="scientific">Rhodoferax antarcticus ANT.BR</name>
    <dbReference type="NCBI Taxonomy" id="1111071"/>
    <lineage>
        <taxon>Bacteria</taxon>
        <taxon>Pseudomonadati</taxon>
        <taxon>Pseudomonadota</taxon>
        <taxon>Betaproteobacteria</taxon>
        <taxon>Burkholderiales</taxon>
        <taxon>Comamonadaceae</taxon>
        <taxon>Rhodoferax</taxon>
    </lineage>
</organism>
<dbReference type="GO" id="GO:0032259">
    <property type="term" value="P:methylation"/>
    <property type="evidence" value="ECO:0007669"/>
    <property type="project" value="UniProtKB-KW"/>
</dbReference>
<dbReference type="SUPFAM" id="SSF53335">
    <property type="entry name" value="S-adenosyl-L-methionine-dependent methyltransferases"/>
    <property type="match status" value="1"/>
</dbReference>
<feature type="domain" description="Type II methyltransferase M.TaqI-like" evidence="2">
    <location>
        <begin position="60"/>
        <end position="147"/>
    </location>
</feature>
<feature type="region of interest" description="Disordered" evidence="1">
    <location>
        <begin position="444"/>
        <end position="463"/>
    </location>
</feature>
<protein>
    <submittedName>
        <fullName evidence="3">Putative restriction endonuclease subunit M</fullName>
        <ecNumber evidence="3">2.1.1.72</ecNumber>
    </submittedName>
</protein>
<keyword evidence="3" id="KW-0378">Hydrolase</keyword>
<gene>
    <name evidence="3" type="ORF">BLL52_3048</name>
</gene>
<dbReference type="Pfam" id="PF07669">
    <property type="entry name" value="Eco57I"/>
    <property type="match status" value="1"/>
</dbReference>
<accession>A0A1Q8YCF2</accession>
<keyword evidence="4" id="KW-1185">Reference proteome</keyword>
<feature type="region of interest" description="Disordered" evidence="1">
    <location>
        <begin position="719"/>
        <end position="738"/>
    </location>
</feature>
<evidence type="ECO:0000259" key="2">
    <source>
        <dbReference type="Pfam" id="PF07669"/>
    </source>
</evidence>
<evidence type="ECO:0000313" key="3">
    <source>
        <dbReference type="EMBL" id="OLP05675.1"/>
    </source>
</evidence>
<dbReference type="EMBL" id="MSYM01000014">
    <property type="protein sequence ID" value="OLP05675.1"/>
    <property type="molecule type" value="Genomic_DNA"/>
</dbReference>
<keyword evidence="3" id="KW-0489">Methyltransferase</keyword>
<keyword evidence="3" id="KW-0808">Transferase</keyword>
<dbReference type="InterPro" id="IPR011639">
    <property type="entry name" value="MethylTrfase_TaqI-like_dom"/>
</dbReference>
<sequence length="754" mass="82871">MRSLGGGSLGLFNFDALKALLERALATEAPATQWRTGSEVDDASWDLALTARGLLDAAQLLQGRYHLVITNVPYLSRGKQLDALKDYCAAHYPDAKNDLANVFLERCLELAHDRGQGVVQIVMPQNWLFLTSYKKQRESLLKNVSWNLLARLGPGAFETISGEVVQAVLLTQTRAPAGEGFQLRGVDASAPKSAGGKAELLRGGAEVVSVNQAGQLGNPDARIALKASETSQPLLIEYVDSYEGIGTGDLARFQLLWWESVLSSIIVVPFKTTADVTSEYSGCTGALVWENGQGDLLNKAKEQDSRPTRGYRAWGKRGVAVNRMRDLSASLFLGERFDCNIAAIIPKDGCNLTAIWCFVSSDDYPKMVRNVDQALKVTNHTLAKVPFDLAHWQQVAAERYPNGLPQPYSDDPTQWLFHGHPQPATDPLQVAVARLVGYRWPAEQQTTPTAPNTSANDEFQAKSASSPLETCASSYQIDNIDPPAPAPEKAAMALSDAGYAWIARCTALSEHTDDDGIVCLPPVRGEKPASERLLSLLIAAWETTEPGSWKTGTLDKLLLDAGCAGKSLDVWLRDHFFEQHAKRFQHRPFIWHVWDGLKDGFAALVNYHRLDAKNLERLIHTYLGDWIRNQEAGVANGTDGAPLRLSAALALKKKLEAIQLGESDGKVGYDIFVRWKPLAEQPIGWTPDLNDGVRMNIRPFMTAEVLRHNKKPKLNITWDKDRGKDVESAPSKPRNQSFACSIGTAGTLCSIRNE</sequence>
<dbReference type="RefSeq" id="WP_075587289.1">
    <property type="nucleotide sequence ID" value="NZ_MSYM01000014.1"/>
</dbReference>